<gene>
    <name evidence="1" type="ORF">ERS686654_02013</name>
</gene>
<evidence type="ECO:0000313" key="2">
    <source>
        <dbReference type="Proteomes" id="UP000052237"/>
    </source>
</evidence>
<name>A0A0S4STA7_CAMHY</name>
<comment type="caution">
    <text evidence="1">The sequence shown here is derived from an EMBL/GenBank/DDBJ whole genome shotgun (WGS) entry which is preliminary data.</text>
</comment>
<proteinExistence type="predicted"/>
<sequence length="155" mass="18091">MANMCDFSMKIVLNDLTKKQKILDILSSDENKGYLVRTYIADIHDNSDHIICYGDCKWSVLSSLIDWKDLKPNAYTLPRLAKKFNCKIEVFSYEEGFQFAEHFIIDETGILDDTCIDIAEDMEYVYDENGELKDELVNLVDVISFGKFIYEEWQI</sequence>
<keyword evidence="2" id="KW-1185">Reference proteome</keyword>
<dbReference type="Proteomes" id="UP000052237">
    <property type="component" value="Unassembled WGS sequence"/>
</dbReference>
<accession>A0A0S4STA7</accession>
<reference evidence="1 2" key="1">
    <citation type="submission" date="2015-11" db="EMBL/GenBank/DDBJ databases">
        <authorList>
            <consortium name="Pathogen Informatics"/>
        </authorList>
    </citation>
    <scope>NUCLEOTIDE SEQUENCE [LARGE SCALE GENOMIC DNA]</scope>
    <source>
        <strain evidence="1 2">006A-0059</strain>
    </source>
</reference>
<dbReference type="EMBL" id="FAVB01000007">
    <property type="protein sequence ID" value="CUU89682.1"/>
    <property type="molecule type" value="Genomic_DNA"/>
</dbReference>
<organism evidence="1 2">
    <name type="scientific">Campylobacter hyointestinalis subsp. hyointestinalis</name>
    <dbReference type="NCBI Taxonomy" id="91352"/>
    <lineage>
        <taxon>Bacteria</taxon>
        <taxon>Pseudomonadati</taxon>
        <taxon>Campylobacterota</taxon>
        <taxon>Epsilonproteobacteria</taxon>
        <taxon>Campylobacterales</taxon>
        <taxon>Campylobacteraceae</taxon>
        <taxon>Campylobacter</taxon>
    </lineage>
</organism>
<dbReference type="AlphaFoldDB" id="A0A0S4STA7"/>
<evidence type="ECO:0000313" key="1">
    <source>
        <dbReference type="EMBL" id="CUU89682.1"/>
    </source>
</evidence>
<protein>
    <submittedName>
        <fullName evidence="1">Uncharacterized protein</fullName>
    </submittedName>
</protein>
<dbReference type="RefSeq" id="WP_059435463.1">
    <property type="nucleotide sequence ID" value="NZ_FAVB01000007.1"/>
</dbReference>